<gene>
    <name evidence="1" type="ORF">HGG76_01010</name>
</gene>
<evidence type="ECO:0008006" key="3">
    <source>
        <dbReference type="Google" id="ProtNLM"/>
    </source>
</evidence>
<sequence length="76" mass="8229">MSNLADLSAVELVAAYKAKSLSPVEVTEAVITRIEAYEPKLNALWAYDPDAARAAARARKRAGRRVSLPVPSMACR</sequence>
<proteinExistence type="predicted"/>
<dbReference type="AlphaFoldDB" id="A0A7X6FNC5"/>
<evidence type="ECO:0000313" key="2">
    <source>
        <dbReference type="Proteomes" id="UP000558475"/>
    </source>
</evidence>
<dbReference type="EMBL" id="JAAXZB010000001">
    <property type="protein sequence ID" value="NKW09007.1"/>
    <property type="molecule type" value="Genomic_DNA"/>
</dbReference>
<dbReference type="SUPFAM" id="SSF75304">
    <property type="entry name" value="Amidase signature (AS) enzymes"/>
    <property type="match status" value="1"/>
</dbReference>
<dbReference type="Proteomes" id="UP000558475">
    <property type="component" value="Unassembled WGS sequence"/>
</dbReference>
<reference evidence="1 2" key="1">
    <citation type="submission" date="2020-04" db="EMBL/GenBank/DDBJ databases">
        <title>Whole genome sequencing of clinical and environmental type strains of Ochrobactrum.</title>
        <authorList>
            <person name="Dharne M."/>
        </authorList>
    </citation>
    <scope>NUCLEOTIDE SEQUENCE [LARGE SCALE GENOMIC DNA]</scope>
    <source>
        <strain evidence="1 2">DSM 13340</strain>
    </source>
</reference>
<evidence type="ECO:0000313" key="1">
    <source>
        <dbReference type="EMBL" id="NKW09007.1"/>
    </source>
</evidence>
<protein>
    <recommendedName>
        <fullName evidence="3">Amidase</fullName>
    </recommendedName>
</protein>
<comment type="caution">
    <text evidence="1">The sequence shown here is derived from an EMBL/GenBank/DDBJ whole genome shotgun (WGS) entry which is preliminary data.</text>
</comment>
<accession>A0A7X6FNC5</accession>
<organism evidence="1 2">
    <name type="scientific">Brucella tritici</name>
    <dbReference type="NCBI Taxonomy" id="94626"/>
    <lineage>
        <taxon>Bacteria</taxon>
        <taxon>Pseudomonadati</taxon>
        <taxon>Pseudomonadota</taxon>
        <taxon>Alphaproteobacteria</taxon>
        <taxon>Hyphomicrobiales</taxon>
        <taxon>Brucellaceae</taxon>
        <taxon>Brucella/Ochrobactrum group</taxon>
        <taxon>Brucella</taxon>
    </lineage>
</organism>
<dbReference type="InterPro" id="IPR036928">
    <property type="entry name" value="AS_sf"/>
</dbReference>
<dbReference type="Gene3D" id="3.90.1300.10">
    <property type="entry name" value="Amidase signature (AS) domain"/>
    <property type="match status" value="1"/>
</dbReference>
<name>A0A7X6FNC5_9HYPH</name>